<reference evidence="2 3" key="2">
    <citation type="journal article" date="2013" name="Plant Cell Physiol.">
        <title>Rice Annotation Project Database (RAP-DB): an integrative and interactive database for rice genomics.</title>
        <authorList>
            <person name="Sakai H."/>
            <person name="Lee S.S."/>
            <person name="Tanaka T."/>
            <person name="Numa H."/>
            <person name="Kim J."/>
            <person name="Kawahara Y."/>
            <person name="Wakimoto H."/>
            <person name="Yang C.C."/>
            <person name="Iwamoto M."/>
            <person name="Abe T."/>
            <person name="Yamada Y."/>
            <person name="Muto A."/>
            <person name="Inokuchi H."/>
            <person name="Ikemura T."/>
            <person name="Matsumoto T."/>
            <person name="Sasaki T."/>
            <person name="Itoh T."/>
        </authorList>
    </citation>
    <scope>NUCLEOTIDE SEQUENCE [LARGE SCALE GENOMIC DNA]</scope>
    <source>
        <strain evidence="3">cv. Nipponbare</strain>
    </source>
</reference>
<feature type="region of interest" description="Disordered" evidence="1">
    <location>
        <begin position="85"/>
        <end position="120"/>
    </location>
</feature>
<dbReference type="eggNOG" id="ENOG502SY3B">
    <property type="taxonomic scope" value="Eukaryota"/>
</dbReference>
<dbReference type="Proteomes" id="UP000059680">
    <property type="component" value="Chromosome 7"/>
</dbReference>
<proteinExistence type="predicted"/>
<keyword evidence="3" id="KW-1185">Reference proteome</keyword>
<sequence>MPALLKTTSRRPCRATARSTAAATCASSVTSQRAYDAASAPSSAATACPRSSCTSARMTLAPFLTNSSAVALPMPLAPPVMTATFPANLQTRKSHSHPSPIRNQEDEISVPNQWLNATPR</sequence>
<reference evidence="2 3" key="3">
    <citation type="journal article" date="2013" name="Rice">
        <title>Improvement of the Oryza sativa Nipponbare reference genome using next generation sequence and optical map data.</title>
        <authorList>
            <person name="Kawahara Y."/>
            <person name="de la Bastide M."/>
            <person name="Hamilton J.P."/>
            <person name="Kanamori H."/>
            <person name="McCombie W.R."/>
            <person name="Ouyang S."/>
            <person name="Schwartz D.C."/>
            <person name="Tanaka T."/>
            <person name="Wu J."/>
            <person name="Zhou S."/>
            <person name="Childs K.L."/>
            <person name="Davidson R.M."/>
            <person name="Lin H."/>
            <person name="Quesada-Ocampo L."/>
            <person name="Vaillancourt B."/>
            <person name="Sakai H."/>
            <person name="Lee S.S."/>
            <person name="Kim J."/>
            <person name="Numa H."/>
            <person name="Itoh T."/>
            <person name="Buell C.R."/>
            <person name="Matsumoto T."/>
        </authorList>
    </citation>
    <scope>NUCLEOTIDE SEQUENCE [LARGE SCALE GENOMIC DNA]</scope>
    <source>
        <strain evidence="3">cv. Nipponbare</strain>
    </source>
</reference>
<reference evidence="3" key="1">
    <citation type="journal article" date="2005" name="Nature">
        <title>The map-based sequence of the rice genome.</title>
        <authorList>
            <consortium name="International rice genome sequencing project (IRGSP)"/>
            <person name="Matsumoto T."/>
            <person name="Wu J."/>
            <person name="Kanamori H."/>
            <person name="Katayose Y."/>
            <person name="Fujisawa M."/>
            <person name="Namiki N."/>
            <person name="Mizuno H."/>
            <person name="Yamamoto K."/>
            <person name="Antonio B.A."/>
            <person name="Baba T."/>
            <person name="Sakata K."/>
            <person name="Nagamura Y."/>
            <person name="Aoki H."/>
            <person name="Arikawa K."/>
            <person name="Arita K."/>
            <person name="Bito T."/>
            <person name="Chiden Y."/>
            <person name="Fujitsuka N."/>
            <person name="Fukunaka R."/>
            <person name="Hamada M."/>
            <person name="Harada C."/>
            <person name="Hayashi A."/>
            <person name="Hijishita S."/>
            <person name="Honda M."/>
            <person name="Hosokawa S."/>
            <person name="Ichikawa Y."/>
            <person name="Idonuma A."/>
            <person name="Iijima M."/>
            <person name="Ikeda M."/>
            <person name="Ikeno M."/>
            <person name="Ito K."/>
            <person name="Ito S."/>
            <person name="Ito T."/>
            <person name="Ito Y."/>
            <person name="Ito Y."/>
            <person name="Iwabuchi A."/>
            <person name="Kamiya K."/>
            <person name="Karasawa W."/>
            <person name="Kurita K."/>
            <person name="Katagiri S."/>
            <person name="Kikuta A."/>
            <person name="Kobayashi H."/>
            <person name="Kobayashi N."/>
            <person name="Machita K."/>
            <person name="Maehara T."/>
            <person name="Masukawa M."/>
            <person name="Mizubayashi T."/>
            <person name="Mukai Y."/>
            <person name="Nagasaki H."/>
            <person name="Nagata Y."/>
            <person name="Naito S."/>
            <person name="Nakashima M."/>
            <person name="Nakama Y."/>
            <person name="Nakamichi Y."/>
            <person name="Nakamura M."/>
            <person name="Meguro A."/>
            <person name="Negishi M."/>
            <person name="Ohta I."/>
            <person name="Ohta T."/>
            <person name="Okamoto M."/>
            <person name="Ono N."/>
            <person name="Saji S."/>
            <person name="Sakaguchi M."/>
            <person name="Sakai K."/>
            <person name="Shibata M."/>
            <person name="Shimokawa T."/>
            <person name="Song J."/>
            <person name="Takazaki Y."/>
            <person name="Terasawa K."/>
            <person name="Tsugane M."/>
            <person name="Tsuji K."/>
            <person name="Ueda S."/>
            <person name="Waki K."/>
            <person name="Yamagata H."/>
            <person name="Yamamoto M."/>
            <person name="Yamamoto S."/>
            <person name="Yamane H."/>
            <person name="Yoshiki S."/>
            <person name="Yoshihara R."/>
            <person name="Yukawa K."/>
            <person name="Zhong H."/>
            <person name="Yano M."/>
            <person name="Yuan Q."/>
            <person name="Ouyang S."/>
            <person name="Liu J."/>
            <person name="Jones K.M."/>
            <person name="Gansberger K."/>
            <person name="Moffat K."/>
            <person name="Hill J."/>
            <person name="Bera J."/>
            <person name="Fadrosh D."/>
            <person name="Jin S."/>
            <person name="Johri S."/>
            <person name="Kim M."/>
            <person name="Overton L."/>
            <person name="Reardon M."/>
            <person name="Tsitrin T."/>
            <person name="Vuong H."/>
            <person name="Weaver B."/>
            <person name="Ciecko A."/>
            <person name="Tallon L."/>
            <person name="Jackson J."/>
            <person name="Pai G."/>
            <person name="Aken S.V."/>
            <person name="Utterback T."/>
            <person name="Reidmuller S."/>
            <person name="Feldblyum T."/>
            <person name="Hsiao J."/>
            <person name="Zismann V."/>
            <person name="Iobst S."/>
            <person name="de Vazeille A.R."/>
            <person name="Buell C.R."/>
            <person name="Ying K."/>
            <person name="Li Y."/>
            <person name="Lu T."/>
            <person name="Huang Y."/>
            <person name="Zhao Q."/>
            <person name="Feng Q."/>
            <person name="Zhang L."/>
            <person name="Zhu J."/>
            <person name="Weng Q."/>
            <person name="Mu J."/>
            <person name="Lu Y."/>
            <person name="Fan D."/>
            <person name="Liu Y."/>
            <person name="Guan J."/>
            <person name="Zhang Y."/>
            <person name="Yu S."/>
            <person name="Liu X."/>
            <person name="Zhang Y."/>
            <person name="Hong G."/>
            <person name="Han B."/>
            <person name="Choisne N."/>
            <person name="Demange N."/>
            <person name="Orjeda G."/>
            <person name="Samain S."/>
            <person name="Cattolico L."/>
            <person name="Pelletier E."/>
            <person name="Couloux A."/>
            <person name="Segurens B."/>
            <person name="Wincker P."/>
            <person name="D'Hont A."/>
            <person name="Scarpelli C."/>
            <person name="Weissenbach J."/>
            <person name="Salanoubat M."/>
            <person name="Quetier F."/>
            <person name="Yu Y."/>
            <person name="Kim H.R."/>
            <person name="Rambo T."/>
            <person name="Currie J."/>
            <person name="Collura K."/>
            <person name="Luo M."/>
            <person name="Yang T."/>
            <person name="Ammiraju J.S.S."/>
            <person name="Engler F."/>
            <person name="Soderlund C."/>
            <person name="Wing R.A."/>
            <person name="Palmer L.E."/>
            <person name="de la Bastide M."/>
            <person name="Spiegel L."/>
            <person name="Nascimento L."/>
            <person name="Zutavern T."/>
            <person name="O'Shaughnessy A."/>
            <person name="Dike S."/>
            <person name="Dedhia N."/>
            <person name="Preston R."/>
            <person name="Balija V."/>
            <person name="McCombie W.R."/>
            <person name="Chow T."/>
            <person name="Chen H."/>
            <person name="Chung M."/>
            <person name="Chen C."/>
            <person name="Shaw J."/>
            <person name="Wu H."/>
            <person name="Hsiao K."/>
            <person name="Chao Y."/>
            <person name="Chu M."/>
            <person name="Cheng C."/>
            <person name="Hour A."/>
            <person name="Lee P."/>
            <person name="Lin S."/>
            <person name="Lin Y."/>
            <person name="Liou J."/>
            <person name="Liu S."/>
            <person name="Hsing Y."/>
            <person name="Raghuvanshi S."/>
            <person name="Mohanty A."/>
            <person name="Bharti A.K."/>
            <person name="Gaur A."/>
            <person name="Gupta V."/>
            <person name="Kumar D."/>
            <person name="Ravi V."/>
            <person name="Vij S."/>
            <person name="Kapur A."/>
            <person name="Khurana P."/>
            <person name="Khurana P."/>
            <person name="Khurana J.P."/>
            <person name="Tyagi A.K."/>
            <person name="Gaikwad K."/>
            <person name="Singh A."/>
            <person name="Dalal V."/>
            <person name="Srivastava S."/>
            <person name="Dixit A."/>
            <person name="Pal A.K."/>
            <person name="Ghazi I.A."/>
            <person name="Yadav M."/>
            <person name="Pandit A."/>
            <person name="Bhargava A."/>
            <person name="Sureshbabu K."/>
            <person name="Batra K."/>
            <person name="Sharma T.R."/>
            <person name="Mohapatra T."/>
            <person name="Singh N.K."/>
            <person name="Messing J."/>
            <person name="Nelson A.B."/>
            <person name="Fuks G."/>
            <person name="Kavchok S."/>
            <person name="Keizer G."/>
            <person name="Linton E."/>
            <person name="Llaca V."/>
            <person name="Song R."/>
            <person name="Tanyolac B."/>
            <person name="Young S."/>
            <person name="Ho-Il K."/>
            <person name="Hahn J.H."/>
            <person name="Sangsakoo G."/>
            <person name="Vanavichit A."/>
            <person name="de Mattos Luiz.A.T."/>
            <person name="Zimmer P.D."/>
            <person name="Malone G."/>
            <person name="Dellagostin O."/>
            <person name="de Oliveira A.C."/>
            <person name="Bevan M."/>
            <person name="Bancroft I."/>
            <person name="Minx P."/>
            <person name="Cordum H."/>
            <person name="Wilson R."/>
            <person name="Cheng Z."/>
            <person name="Jin W."/>
            <person name="Jiang J."/>
            <person name="Leong S.A."/>
            <person name="Iwama H."/>
            <person name="Gojobori T."/>
            <person name="Itoh T."/>
            <person name="Niimura Y."/>
            <person name="Fujii Y."/>
            <person name="Habara T."/>
            <person name="Sakai H."/>
            <person name="Sato Y."/>
            <person name="Wilson G."/>
            <person name="Kumar K."/>
            <person name="McCouch S."/>
            <person name="Juretic N."/>
            <person name="Hoen D."/>
            <person name="Wright S."/>
            <person name="Bruskiewich R."/>
            <person name="Bureau T."/>
            <person name="Miyao A."/>
            <person name="Hirochika H."/>
            <person name="Nishikawa T."/>
            <person name="Kadowaki K."/>
            <person name="Sugiura M."/>
            <person name="Burr B."/>
            <person name="Sasaki T."/>
        </authorList>
    </citation>
    <scope>NUCLEOTIDE SEQUENCE [LARGE SCALE GENOMIC DNA]</scope>
    <source>
        <strain evidence="3">cv. Nipponbare</strain>
    </source>
</reference>
<dbReference type="PaxDb" id="39947-A0A0P0X9U8"/>
<gene>
    <name evidence="2" type="ordered locus">Os07g0663650</name>
    <name evidence="2" type="ORF">OSNPB_070663650</name>
</gene>
<dbReference type="FunCoup" id="A0A0P0X9U8">
    <property type="interactions" value="76"/>
</dbReference>
<evidence type="ECO:0000313" key="2">
    <source>
        <dbReference type="EMBL" id="BAT03080.1"/>
    </source>
</evidence>
<dbReference type="AlphaFoldDB" id="A0A0P0X9U8"/>
<dbReference type="Gramene" id="Os07t0663650-00">
    <property type="protein sequence ID" value="Os07t0663650-00"/>
    <property type="gene ID" value="Os07g0663650"/>
</dbReference>
<accession>A0A0P0X9U8</accession>
<evidence type="ECO:0000313" key="3">
    <source>
        <dbReference type="Proteomes" id="UP000059680"/>
    </source>
</evidence>
<feature type="compositionally biased region" description="Polar residues" evidence="1">
    <location>
        <begin position="110"/>
        <end position="120"/>
    </location>
</feature>
<protein>
    <submittedName>
        <fullName evidence="2">Os07g0663650 protein</fullName>
    </submittedName>
</protein>
<dbReference type="EMBL" id="AP014963">
    <property type="protein sequence ID" value="BAT03080.1"/>
    <property type="molecule type" value="Genomic_DNA"/>
</dbReference>
<evidence type="ECO:0000256" key="1">
    <source>
        <dbReference type="SAM" id="MobiDB-lite"/>
    </source>
</evidence>
<organism evidence="2 3">
    <name type="scientific">Oryza sativa subsp. japonica</name>
    <name type="common">Rice</name>
    <dbReference type="NCBI Taxonomy" id="39947"/>
    <lineage>
        <taxon>Eukaryota</taxon>
        <taxon>Viridiplantae</taxon>
        <taxon>Streptophyta</taxon>
        <taxon>Embryophyta</taxon>
        <taxon>Tracheophyta</taxon>
        <taxon>Spermatophyta</taxon>
        <taxon>Magnoliopsida</taxon>
        <taxon>Liliopsida</taxon>
        <taxon>Poales</taxon>
        <taxon>Poaceae</taxon>
        <taxon>BOP clade</taxon>
        <taxon>Oryzoideae</taxon>
        <taxon>Oryzeae</taxon>
        <taxon>Oryzinae</taxon>
        <taxon>Oryza</taxon>
        <taxon>Oryza sativa</taxon>
    </lineage>
</organism>
<name>A0A0P0X9U8_ORYSJ</name>
<dbReference type="InParanoid" id="A0A0P0X9U8"/>